<reference evidence="2 3" key="1">
    <citation type="journal article" date="2014" name="PLoS Genet.">
        <title>Phylogenetically driven sequencing of extremely halophilic archaea reveals strategies for static and dynamic osmo-response.</title>
        <authorList>
            <person name="Becker E.A."/>
            <person name="Seitzer P.M."/>
            <person name="Tritt A."/>
            <person name="Larsen D."/>
            <person name="Krusor M."/>
            <person name="Yao A.I."/>
            <person name="Wu D."/>
            <person name="Madern D."/>
            <person name="Eisen J.A."/>
            <person name="Darling A.E."/>
            <person name="Facciotti M.T."/>
        </authorList>
    </citation>
    <scope>NUCLEOTIDE SEQUENCE [LARGE SCALE GENOMIC DNA]</scope>
    <source>
        <strain evidence="2 3">DSM 12281</strain>
    </source>
</reference>
<organism evidence="2 3">
    <name type="scientific">Natrialba taiwanensis DSM 12281</name>
    <dbReference type="NCBI Taxonomy" id="1230458"/>
    <lineage>
        <taxon>Archaea</taxon>
        <taxon>Methanobacteriati</taxon>
        <taxon>Methanobacteriota</taxon>
        <taxon>Stenosarchaea group</taxon>
        <taxon>Halobacteria</taxon>
        <taxon>Halobacteriales</taxon>
        <taxon>Natrialbaceae</taxon>
        <taxon>Natrialba</taxon>
    </lineage>
</organism>
<protein>
    <recommendedName>
        <fullName evidence="1">DUF58 domain-containing protein</fullName>
    </recommendedName>
</protein>
<keyword evidence="3" id="KW-1185">Reference proteome</keyword>
<evidence type="ECO:0000313" key="3">
    <source>
        <dbReference type="Proteomes" id="UP000011648"/>
    </source>
</evidence>
<sequence>MLSVENGSARHATALGSGEETTFSYTVTAKHGVHCFQPATIVFRDISSSVAVETTITVETKLTCRSPIQTISLGHIAHQHAGSTVATNGLTGIEFSKVRSYRFGDPPNRIDWNRYARDKELTTISFREDRSRAVILCIDARAICYRSSSRTEPHAVFYERAAARELLGTVSRSDEPIGLLVLGPDHYWIAPNTGSHHSTILQRTLDDTDILPLKPPSRNGTKNNVDMQMNSLKTKIAKNTSIILLSPLVDDVPLETAQVLRATGHSVTVLSPDVTTTGSLGTELARLQRTNRINVLRRTPISVIDWNPKTPLETALYSTVNP</sequence>
<dbReference type="InterPro" id="IPR002881">
    <property type="entry name" value="DUF58"/>
</dbReference>
<evidence type="ECO:0000313" key="2">
    <source>
        <dbReference type="EMBL" id="ELY87200.1"/>
    </source>
</evidence>
<dbReference type="PATRIC" id="fig|1230458.4.peg.3571"/>
<accession>L9ZKZ4</accession>
<dbReference type="EMBL" id="AOIL01000055">
    <property type="protein sequence ID" value="ELY87200.1"/>
    <property type="molecule type" value="Genomic_DNA"/>
</dbReference>
<dbReference type="Proteomes" id="UP000011648">
    <property type="component" value="Unassembled WGS sequence"/>
</dbReference>
<evidence type="ECO:0000259" key="1">
    <source>
        <dbReference type="Pfam" id="PF01882"/>
    </source>
</evidence>
<comment type="caution">
    <text evidence="2">The sequence shown here is derived from an EMBL/GenBank/DDBJ whole genome shotgun (WGS) entry which is preliminary data.</text>
</comment>
<name>L9ZKZ4_9EURY</name>
<gene>
    <name evidence="2" type="ORF">C484_17606</name>
</gene>
<dbReference type="PANTHER" id="PTHR33608:SF6">
    <property type="entry name" value="BLL2464 PROTEIN"/>
    <property type="match status" value="1"/>
</dbReference>
<feature type="domain" description="DUF58" evidence="1">
    <location>
        <begin position="98"/>
        <end position="271"/>
    </location>
</feature>
<dbReference type="STRING" id="1230458.C484_17606"/>
<dbReference type="PANTHER" id="PTHR33608">
    <property type="entry name" value="BLL2464 PROTEIN"/>
    <property type="match status" value="1"/>
</dbReference>
<proteinExistence type="predicted"/>
<dbReference type="AlphaFoldDB" id="L9ZKZ4"/>
<dbReference type="Pfam" id="PF01882">
    <property type="entry name" value="DUF58"/>
    <property type="match status" value="1"/>
</dbReference>